<keyword evidence="12" id="KW-0732">Signal</keyword>
<evidence type="ECO:0000256" key="9">
    <source>
        <dbReference type="ARBA" id="ARBA00023136"/>
    </source>
</evidence>
<evidence type="ECO:0000256" key="8">
    <source>
        <dbReference type="ARBA" id="ARBA00023004"/>
    </source>
</evidence>
<dbReference type="PROSITE" id="PS51019">
    <property type="entry name" value="REELIN"/>
    <property type="match status" value="1"/>
</dbReference>
<feature type="transmembrane region" description="Helical" evidence="11">
    <location>
        <begin position="443"/>
        <end position="463"/>
    </location>
</feature>
<dbReference type="Pfam" id="PF03188">
    <property type="entry name" value="Cytochrom_B561"/>
    <property type="match status" value="1"/>
</dbReference>
<keyword evidence="6" id="KW-0249">Electron transport</keyword>
<dbReference type="InterPro" id="IPR005018">
    <property type="entry name" value="DOMON_domain"/>
</dbReference>
<protein>
    <recommendedName>
        <fullName evidence="17">Ferric-chelate reductase 1</fullName>
    </recommendedName>
</protein>
<feature type="transmembrane region" description="Helical" evidence="11">
    <location>
        <begin position="542"/>
        <end position="564"/>
    </location>
</feature>
<dbReference type="CDD" id="cd08544">
    <property type="entry name" value="Reeler"/>
    <property type="match status" value="1"/>
</dbReference>
<organism evidence="16">
    <name type="scientific">Menopon gallinae</name>
    <name type="common">poultry shaft louse</name>
    <dbReference type="NCBI Taxonomy" id="328185"/>
    <lineage>
        <taxon>Eukaryota</taxon>
        <taxon>Metazoa</taxon>
        <taxon>Ecdysozoa</taxon>
        <taxon>Arthropoda</taxon>
        <taxon>Hexapoda</taxon>
        <taxon>Insecta</taxon>
        <taxon>Pterygota</taxon>
        <taxon>Neoptera</taxon>
        <taxon>Paraneoptera</taxon>
        <taxon>Psocodea</taxon>
        <taxon>Troctomorpha</taxon>
        <taxon>Phthiraptera</taxon>
        <taxon>Amblycera</taxon>
        <taxon>Menoponidae</taxon>
        <taxon>Menopon</taxon>
    </lineage>
</organism>
<evidence type="ECO:0008006" key="17">
    <source>
        <dbReference type="Google" id="ProtNLM"/>
    </source>
</evidence>
<feature type="transmembrane region" description="Helical" evidence="11">
    <location>
        <begin position="506"/>
        <end position="527"/>
    </location>
</feature>
<dbReference type="GO" id="GO:0016020">
    <property type="term" value="C:membrane"/>
    <property type="evidence" value="ECO:0007669"/>
    <property type="project" value="UniProtKB-SubCell"/>
</dbReference>
<dbReference type="EMBL" id="JARGDH010000001">
    <property type="protein sequence ID" value="KAL0279216.1"/>
    <property type="molecule type" value="Genomic_DNA"/>
</dbReference>
<name>A0AAW2IBD9_9NEOP</name>
<dbReference type="CDD" id="cd08760">
    <property type="entry name" value="Cyt_b561_FRRS1_like"/>
    <property type="match status" value="1"/>
</dbReference>
<comment type="caution">
    <text evidence="16">The sequence shown here is derived from an EMBL/GenBank/DDBJ whole genome shotgun (WGS) entry which is preliminary data.</text>
</comment>
<dbReference type="Pfam" id="PF03351">
    <property type="entry name" value="DOMON"/>
    <property type="match status" value="1"/>
</dbReference>
<dbReference type="InterPro" id="IPR002861">
    <property type="entry name" value="Reeler_dom"/>
</dbReference>
<keyword evidence="10" id="KW-0325">Glycoprotein</keyword>
<dbReference type="PANTHER" id="PTHR45828">
    <property type="entry name" value="CYTOCHROME B561/FERRIC REDUCTASE TRANSMEMBRANE"/>
    <property type="match status" value="1"/>
</dbReference>
<feature type="transmembrane region" description="Helical" evidence="11">
    <location>
        <begin position="605"/>
        <end position="630"/>
    </location>
</feature>
<evidence type="ECO:0000256" key="1">
    <source>
        <dbReference type="ARBA" id="ARBA00001970"/>
    </source>
</evidence>
<gene>
    <name evidence="16" type="ORF">PYX00_000821</name>
</gene>
<evidence type="ECO:0000256" key="12">
    <source>
        <dbReference type="SAM" id="SignalP"/>
    </source>
</evidence>
<evidence type="ECO:0000256" key="11">
    <source>
        <dbReference type="SAM" id="Phobius"/>
    </source>
</evidence>
<dbReference type="PROSITE" id="PS50939">
    <property type="entry name" value="CYTOCHROME_B561"/>
    <property type="match status" value="1"/>
</dbReference>
<dbReference type="PANTHER" id="PTHR45828:SF33">
    <property type="entry name" value="DOMON DOMAIN-CONTAINING PROTEIN"/>
    <property type="match status" value="1"/>
</dbReference>
<keyword evidence="5 11" id="KW-0812">Transmembrane</keyword>
<dbReference type="InterPro" id="IPR051237">
    <property type="entry name" value="Ferric-chelate_Red/DefProt"/>
</dbReference>
<sequence length="646" mass="71973">MILRVSALTVAVLCLFVHDAGTYPSGAPEATCGDMVPRHGSFVPQTDPSPFSVSPSAFEVASGNRTRLMLSSRPGVSYAGFMLQAHSPLFPGEVMGTFTNLPDLAKAINCGNNFQNTATQKNRMLKKSLEFEWEAPAEYEGPIVFNATFVQDGATFWVGVESDPVQIVKRSIDDRGRPGGISTTRSPIRMSTIADYTPQAEGKASKGSDPIYEGCNTVKSCFGFPDNCVSTKSCTLLSTILVKGDRYEFELMGVPNDNKRPKYVALGLSDDTFMADDSVMECVADGGNKVDVFMSYNIPDGKNNQRLNELNDKLNLLSSRYDNGKLYCKFSRDTVTTVKGKRYDLANDEYYLLLAAGTSLKDNGARVGWHDIARLSTGSPRQLAEVGAVSGSSDLLYRLHGAFMIAAWIGCASIGILMARYFKLTWVGRKIMGKDLWFVWHRIFMVLTWILTCSGFVIIFVQIQDWYSETSNPHAVLGCITTGLAFIQPFGAALRPSPDSPKRPIFNWLHWLVGNFAHILAIVTIFFSVKLSKAELPEWTDWILVSYVTFHVFMHLIFSIVSCFSERQWEKRVNDFPMKEMATSRSPLHSMDRKRDAPHSCFRKFLLTIYLIVIIAIVAALIAIVVLAPIEEHWAFKEAKKIIMKD</sequence>
<dbReference type="Pfam" id="PF02014">
    <property type="entry name" value="Reeler"/>
    <property type="match status" value="1"/>
</dbReference>
<evidence type="ECO:0000256" key="4">
    <source>
        <dbReference type="ARBA" id="ARBA00022448"/>
    </source>
</evidence>
<keyword evidence="7 11" id="KW-1133">Transmembrane helix</keyword>
<dbReference type="PROSITE" id="PS50836">
    <property type="entry name" value="DOMON"/>
    <property type="match status" value="1"/>
</dbReference>
<feature type="chain" id="PRO_5043531207" description="Ferric-chelate reductase 1" evidence="12">
    <location>
        <begin position="23"/>
        <end position="646"/>
    </location>
</feature>
<reference evidence="16" key="1">
    <citation type="journal article" date="2024" name="Gigascience">
        <title>Chromosome-level genome of the poultry shaft louse Menopon gallinae provides insight into the host-switching and adaptive evolution of parasitic lice.</title>
        <authorList>
            <person name="Xu Y."/>
            <person name="Ma L."/>
            <person name="Liu S."/>
            <person name="Liang Y."/>
            <person name="Liu Q."/>
            <person name="He Z."/>
            <person name="Tian L."/>
            <person name="Duan Y."/>
            <person name="Cai W."/>
            <person name="Li H."/>
            <person name="Song F."/>
        </authorList>
    </citation>
    <scope>NUCLEOTIDE SEQUENCE</scope>
    <source>
        <strain evidence="16">Cailab_2023a</strain>
    </source>
</reference>
<feature type="signal peptide" evidence="12">
    <location>
        <begin position="1"/>
        <end position="22"/>
    </location>
</feature>
<dbReference type="CDD" id="cd09628">
    <property type="entry name" value="DOMON_SDR_2_like"/>
    <property type="match status" value="1"/>
</dbReference>
<evidence type="ECO:0000259" key="15">
    <source>
        <dbReference type="PROSITE" id="PS51019"/>
    </source>
</evidence>
<feature type="transmembrane region" description="Helical" evidence="11">
    <location>
        <begin position="475"/>
        <end position="494"/>
    </location>
</feature>
<keyword evidence="9 11" id="KW-0472">Membrane</keyword>
<dbReference type="SMART" id="SM00665">
    <property type="entry name" value="B561"/>
    <property type="match status" value="1"/>
</dbReference>
<evidence type="ECO:0000313" key="16">
    <source>
        <dbReference type="EMBL" id="KAL0279216.1"/>
    </source>
</evidence>
<dbReference type="InterPro" id="IPR042307">
    <property type="entry name" value="Reeler_sf"/>
</dbReference>
<feature type="transmembrane region" description="Helical" evidence="11">
    <location>
        <begin position="402"/>
        <end position="422"/>
    </location>
</feature>
<comment type="cofactor">
    <cofactor evidence="1">
        <name>heme b</name>
        <dbReference type="ChEBI" id="CHEBI:60344"/>
    </cofactor>
</comment>
<dbReference type="InterPro" id="IPR006593">
    <property type="entry name" value="Cyt_b561/ferric_Rdtase_TM"/>
</dbReference>
<evidence type="ECO:0000259" key="13">
    <source>
        <dbReference type="PROSITE" id="PS50836"/>
    </source>
</evidence>
<keyword evidence="8" id="KW-0408">Iron</keyword>
<dbReference type="Gene3D" id="1.20.120.1770">
    <property type="match status" value="1"/>
</dbReference>
<feature type="domain" description="Cytochrome b561" evidence="14">
    <location>
        <begin position="363"/>
        <end position="564"/>
    </location>
</feature>
<dbReference type="Gene3D" id="2.60.40.4060">
    <property type="entry name" value="Reeler domain"/>
    <property type="match status" value="1"/>
</dbReference>
<dbReference type="AlphaFoldDB" id="A0AAW2IBD9"/>
<evidence type="ECO:0000259" key="14">
    <source>
        <dbReference type="PROSITE" id="PS50939"/>
    </source>
</evidence>
<feature type="domain" description="Reelin" evidence="15">
    <location>
        <begin position="17"/>
        <end position="187"/>
    </location>
</feature>
<evidence type="ECO:0000256" key="6">
    <source>
        <dbReference type="ARBA" id="ARBA00022982"/>
    </source>
</evidence>
<accession>A0AAW2IBD9</accession>
<evidence type="ECO:0000256" key="7">
    <source>
        <dbReference type="ARBA" id="ARBA00022989"/>
    </source>
</evidence>
<keyword evidence="4" id="KW-0813">Transport</keyword>
<evidence type="ECO:0000256" key="10">
    <source>
        <dbReference type="ARBA" id="ARBA00023180"/>
    </source>
</evidence>
<evidence type="ECO:0000256" key="5">
    <source>
        <dbReference type="ARBA" id="ARBA00022692"/>
    </source>
</evidence>
<evidence type="ECO:0000256" key="2">
    <source>
        <dbReference type="ARBA" id="ARBA00004141"/>
    </source>
</evidence>
<evidence type="ECO:0000256" key="3">
    <source>
        <dbReference type="ARBA" id="ARBA00009195"/>
    </source>
</evidence>
<comment type="subcellular location">
    <subcellularLocation>
        <location evidence="2">Membrane</location>
        <topology evidence="2">Multi-pass membrane protein</topology>
    </subcellularLocation>
</comment>
<dbReference type="SMART" id="SM00664">
    <property type="entry name" value="DoH"/>
    <property type="match status" value="1"/>
</dbReference>
<feature type="domain" description="DOMON" evidence="13">
    <location>
        <begin position="232"/>
        <end position="357"/>
    </location>
</feature>
<comment type="similarity">
    <text evidence="3">Belongs to the FRRS1 family.</text>
</comment>
<proteinExistence type="inferred from homology"/>